<organism evidence="1 2">
    <name type="scientific">Sordaria brevicollis</name>
    <dbReference type="NCBI Taxonomy" id="83679"/>
    <lineage>
        <taxon>Eukaryota</taxon>
        <taxon>Fungi</taxon>
        <taxon>Dikarya</taxon>
        <taxon>Ascomycota</taxon>
        <taxon>Pezizomycotina</taxon>
        <taxon>Sordariomycetes</taxon>
        <taxon>Sordariomycetidae</taxon>
        <taxon>Sordariales</taxon>
        <taxon>Sordariaceae</taxon>
        <taxon>Sordaria</taxon>
    </lineage>
</organism>
<reference evidence="1" key="2">
    <citation type="submission" date="2023-07" db="EMBL/GenBank/DDBJ databases">
        <authorList>
            <consortium name="Lawrence Berkeley National Laboratory"/>
            <person name="Haridas S."/>
            <person name="Hensen N."/>
            <person name="Bonometti L."/>
            <person name="Westerberg I."/>
            <person name="Brannstrom I.O."/>
            <person name="Guillou S."/>
            <person name="Cros-Aarteil S."/>
            <person name="Calhoun S."/>
            <person name="Kuo A."/>
            <person name="Mondo S."/>
            <person name="Pangilinan J."/>
            <person name="Riley R."/>
            <person name="LaButti K."/>
            <person name="Andreopoulos B."/>
            <person name="Lipzen A."/>
            <person name="Chen C."/>
            <person name="Yanf M."/>
            <person name="Daum C."/>
            <person name="Ng V."/>
            <person name="Clum A."/>
            <person name="Steindorff A."/>
            <person name="Ohm R."/>
            <person name="Martin F."/>
            <person name="Silar P."/>
            <person name="Natvig D."/>
            <person name="Lalanne C."/>
            <person name="Gautier V."/>
            <person name="Ament-velasquez S.L."/>
            <person name="Kruys A."/>
            <person name="Hutchinson M.I."/>
            <person name="Powell A.J."/>
            <person name="Barry K."/>
            <person name="Miller A.N."/>
            <person name="Grigoriev I.V."/>
            <person name="Debuchy R."/>
            <person name="Gladieux P."/>
            <person name="Thoren M.H."/>
            <person name="Johannesson H."/>
        </authorList>
    </citation>
    <scope>NUCLEOTIDE SEQUENCE</scope>
    <source>
        <strain evidence="1">FGSC 1904</strain>
    </source>
</reference>
<keyword evidence="2" id="KW-1185">Reference proteome</keyword>
<comment type="caution">
    <text evidence="1">The sequence shown here is derived from an EMBL/GenBank/DDBJ whole genome shotgun (WGS) entry which is preliminary data.</text>
</comment>
<gene>
    <name evidence="1" type="ORF">B0T20DRAFT_397186</name>
</gene>
<proteinExistence type="predicted"/>
<sequence length="271" mass="29902">MASPAELGWVVRSQDVGRLRGREVVVGDVTVVVRETKPAKPKGNNIRIQYCINEESDECFLVPVQDNSGQRILAVLIIEAFERRRLLGGRTPWDYSAKLEEKIKEVVCAQRQYIEARVHGEEVEKEGAKRVPASKLRKWKAEQTKIRCSRSKKGKHSACVDCSCPGVRQPNRSLLVGAPSGPRSPISEGRKDCELQAGTGGTEGMEAVQLQASRHLLPKTSSNFGVLQEELDLGYASVSLRTSPIVPYIDKYPTIPRSTVLSARPLSINDG</sequence>
<name>A0AAE0NW83_SORBR</name>
<evidence type="ECO:0000313" key="1">
    <source>
        <dbReference type="EMBL" id="KAK3388857.1"/>
    </source>
</evidence>
<protein>
    <submittedName>
        <fullName evidence="1">Uncharacterized protein</fullName>
    </submittedName>
</protein>
<evidence type="ECO:0000313" key="2">
    <source>
        <dbReference type="Proteomes" id="UP001281003"/>
    </source>
</evidence>
<dbReference type="AlphaFoldDB" id="A0AAE0NW83"/>
<reference evidence="1" key="1">
    <citation type="journal article" date="2023" name="Mol. Phylogenet. Evol.">
        <title>Genome-scale phylogeny and comparative genomics of the fungal order Sordariales.</title>
        <authorList>
            <person name="Hensen N."/>
            <person name="Bonometti L."/>
            <person name="Westerberg I."/>
            <person name="Brannstrom I.O."/>
            <person name="Guillou S."/>
            <person name="Cros-Aarteil S."/>
            <person name="Calhoun S."/>
            <person name="Haridas S."/>
            <person name="Kuo A."/>
            <person name="Mondo S."/>
            <person name="Pangilinan J."/>
            <person name="Riley R."/>
            <person name="LaButti K."/>
            <person name="Andreopoulos B."/>
            <person name="Lipzen A."/>
            <person name="Chen C."/>
            <person name="Yan M."/>
            <person name="Daum C."/>
            <person name="Ng V."/>
            <person name="Clum A."/>
            <person name="Steindorff A."/>
            <person name="Ohm R.A."/>
            <person name="Martin F."/>
            <person name="Silar P."/>
            <person name="Natvig D.O."/>
            <person name="Lalanne C."/>
            <person name="Gautier V."/>
            <person name="Ament-Velasquez S.L."/>
            <person name="Kruys A."/>
            <person name="Hutchinson M.I."/>
            <person name="Powell A.J."/>
            <person name="Barry K."/>
            <person name="Miller A.N."/>
            <person name="Grigoriev I.V."/>
            <person name="Debuchy R."/>
            <person name="Gladieux P."/>
            <person name="Hiltunen Thoren M."/>
            <person name="Johannesson H."/>
        </authorList>
    </citation>
    <scope>NUCLEOTIDE SEQUENCE</scope>
    <source>
        <strain evidence="1">FGSC 1904</strain>
    </source>
</reference>
<accession>A0AAE0NW83</accession>
<dbReference type="EMBL" id="JAUTDP010000014">
    <property type="protein sequence ID" value="KAK3388857.1"/>
    <property type="molecule type" value="Genomic_DNA"/>
</dbReference>
<dbReference type="Proteomes" id="UP001281003">
    <property type="component" value="Unassembled WGS sequence"/>
</dbReference>